<dbReference type="InterPro" id="IPR023385">
    <property type="entry name" value="YopX-like_C"/>
</dbReference>
<protein>
    <submittedName>
        <fullName evidence="2 3">YopX protein</fullName>
    </submittedName>
</protein>
<dbReference type="SUPFAM" id="SSF159006">
    <property type="entry name" value="YopX-like"/>
    <property type="match status" value="1"/>
</dbReference>
<dbReference type="EMBL" id="FOQC01000010">
    <property type="protein sequence ID" value="SFH70601.1"/>
    <property type="molecule type" value="Genomic_DNA"/>
</dbReference>
<gene>
    <name evidence="3" type="ORF">SAMN04488507_101037</name>
    <name evidence="2" type="ORF">TFLO_410</name>
</gene>
<keyword evidence="4" id="KW-1185">Reference proteome</keyword>
<evidence type="ECO:0000313" key="5">
    <source>
        <dbReference type="Proteomes" id="UP000199686"/>
    </source>
</evidence>
<comment type="caution">
    <text evidence="3">The sequence shown here is derived from an EMBL/GenBank/DDBJ whole genome shotgun (WGS) entry which is preliminary data.</text>
</comment>
<dbReference type="EMBL" id="FJMZ01000003">
    <property type="protein sequence ID" value="CZQ83599.1"/>
    <property type="molecule type" value="Genomic_DNA"/>
</dbReference>
<evidence type="ECO:0000259" key="1">
    <source>
        <dbReference type="Pfam" id="PF09643"/>
    </source>
</evidence>
<sequence length="132" mass="14939">MSREIKFRGKTKDGRWVQGVPIKNGFGKLTFICFATSDLLSCPMEQIYKFCVEVVPETVTQYTGLYDSTATEFCEGDILEDDGEYWKVEFYDGAFWVVAIGGTAVAELLIDNDYMDLVGNIYENPELLEDAE</sequence>
<evidence type="ECO:0000313" key="4">
    <source>
        <dbReference type="Proteomes" id="UP000195947"/>
    </source>
</evidence>
<accession>A0AB38BH29</accession>
<name>A0AB38BH29_9LACT</name>
<feature type="domain" description="YopX protein" evidence="1">
    <location>
        <begin position="49"/>
        <end position="129"/>
    </location>
</feature>
<dbReference type="RefSeq" id="WP_086988139.1">
    <property type="nucleotide sequence ID" value="NZ_FJMZ01000003.1"/>
</dbReference>
<reference evidence="3 5" key="2">
    <citation type="submission" date="2016-10" db="EMBL/GenBank/DDBJ databases">
        <authorList>
            <person name="Varghese N."/>
            <person name="Submissions S."/>
        </authorList>
    </citation>
    <scope>NUCLEOTIDE SEQUENCE [LARGE SCALE GENOMIC DNA]</scope>
    <source>
        <strain evidence="3 5">DSM 2094</strain>
    </source>
</reference>
<reference evidence="2 4" key="1">
    <citation type="submission" date="2016-02" db="EMBL/GenBank/DDBJ databases">
        <authorList>
            <person name="Strepis N."/>
        </authorList>
    </citation>
    <scope>NUCLEOTIDE SEQUENCE [LARGE SCALE GENOMIC DNA]</scope>
    <source>
        <strain evidence="2">Trichococcus flocculiformis</strain>
    </source>
</reference>
<organism evidence="3 5">
    <name type="scientific">Trichococcus flocculiformis</name>
    <dbReference type="NCBI Taxonomy" id="82803"/>
    <lineage>
        <taxon>Bacteria</taxon>
        <taxon>Bacillati</taxon>
        <taxon>Bacillota</taxon>
        <taxon>Bacilli</taxon>
        <taxon>Lactobacillales</taxon>
        <taxon>Carnobacteriaceae</taxon>
        <taxon>Trichococcus</taxon>
    </lineage>
</organism>
<dbReference type="Proteomes" id="UP000199686">
    <property type="component" value="Unassembled WGS sequence"/>
</dbReference>
<dbReference type="InterPro" id="IPR019096">
    <property type="entry name" value="YopX_protein"/>
</dbReference>
<dbReference type="Pfam" id="PF09643">
    <property type="entry name" value="YopX"/>
    <property type="match status" value="1"/>
</dbReference>
<evidence type="ECO:0000313" key="3">
    <source>
        <dbReference type="EMBL" id="SFH70601.1"/>
    </source>
</evidence>
<dbReference type="AlphaFoldDB" id="A0AB38BH29"/>
<proteinExistence type="predicted"/>
<dbReference type="Gene3D" id="2.30.30.290">
    <property type="entry name" value="YopX-like domains"/>
    <property type="match status" value="1"/>
</dbReference>
<dbReference type="Proteomes" id="UP000195947">
    <property type="component" value="Unassembled WGS sequence"/>
</dbReference>
<evidence type="ECO:0000313" key="2">
    <source>
        <dbReference type="EMBL" id="CZQ83599.1"/>
    </source>
</evidence>